<dbReference type="Proteomes" id="UP000198669">
    <property type="component" value="Unassembled WGS sequence"/>
</dbReference>
<dbReference type="GeneID" id="30582949"/>
<evidence type="ECO:0000313" key="3">
    <source>
        <dbReference type="EMBL" id="SDW73201.1"/>
    </source>
</evidence>
<proteinExistence type="predicted"/>
<gene>
    <name evidence="1" type="ORF">BHR79_04255</name>
    <name evidence="2" type="ORF">EFE40_08430</name>
    <name evidence="3" type="ORF">SAMN04515625_1523</name>
</gene>
<dbReference type="KEGG" id="mhaz:BHR79_04255"/>
<reference evidence="3 5" key="2">
    <citation type="submission" date="2016-10" db="EMBL/GenBank/DDBJ databases">
        <authorList>
            <person name="de Groot N.N."/>
        </authorList>
    </citation>
    <scope>NUCLEOTIDE SEQUENCE [LARGE SCALE GENOMIC DNA]</scope>
    <source>
        <strain evidence="3 5">Z-7982</strain>
    </source>
</reference>
<dbReference type="RefSeq" id="WP_072561227.1">
    <property type="nucleotide sequence ID" value="NZ_CP017921.1"/>
</dbReference>
<sequence length="61" mass="7195">MTHTKDRNIVVDIERNRLRVIISHGEDEEIIKLSVGEARTLHQALGEKLEDYEQRQNLRID</sequence>
<organism evidence="1 4">
    <name type="scientific">Methanohalophilus halophilus</name>
    <dbReference type="NCBI Taxonomy" id="2177"/>
    <lineage>
        <taxon>Archaea</taxon>
        <taxon>Methanobacteriati</taxon>
        <taxon>Methanobacteriota</taxon>
        <taxon>Stenosarchaea group</taxon>
        <taxon>Methanomicrobia</taxon>
        <taxon>Methanosarcinales</taxon>
        <taxon>Methanosarcinaceae</taxon>
        <taxon>Methanohalophilus</taxon>
    </lineage>
</organism>
<accession>A0A1L3Q1M4</accession>
<protein>
    <submittedName>
        <fullName evidence="1">Uncharacterized protein</fullName>
    </submittedName>
</protein>
<name>A0A1L3Q1M4_9EURY</name>
<evidence type="ECO:0000313" key="6">
    <source>
        <dbReference type="Proteomes" id="UP000267921"/>
    </source>
</evidence>
<keyword evidence="4" id="KW-1185">Reference proteome</keyword>
<dbReference type="EMBL" id="CP017921">
    <property type="protein sequence ID" value="APH38776.1"/>
    <property type="molecule type" value="Genomic_DNA"/>
</dbReference>
<reference evidence="1 4" key="1">
    <citation type="submission" date="2016-10" db="EMBL/GenBank/DDBJ databases">
        <title>Methanohalophilus halophilus.</title>
        <authorList>
            <person name="L'haridon S."/>
        </authorList>
    </citation>
    <scope>NUCLEOTIDE SEQUENCE [LARGE SCALE GENOMIC DNA]</scope>
    <source>
        <strain evidence="1 4">Z-7982</strain>
    </source>
</reference>
<dbReference type="STRING" id="2177.BHR79_04255"/>
<dbReference type="Proteomes" id="UP000186879">
    <property type="component" value="Chromosome"/>
</dbReference>
<dbReference type="EMBL" id="RJJG01000006">
    <property type="protein sequence ID" value="RNI07969.1"/>
    <property type="molecule type" value="Genomic_DNA"/>
</dbReference>
<evidence type="ECO:0000313" key="4">
    <source>
        <dbReference type="Proteomes" id="UP000186879"/>
    </source>
</evidence>
<dbReference type="EMBL" id="FNMU01000004">
    <property type="protein sequence ID" value="SDW73201.1"/>
    <property type="molecule type" value="Genomic_DNA"/>
</dbReference>
<evidence type="ECO:0000313" key="1">
    <source>
        <dbReference type="EMBL" id="APH38776.1"/>
    </source>
</evidence>
<evidence type="ECO:0000313" key="2">
    <source>
        <dbReference type="EMBL" id="RNI07969.1"/>
    </source>
</evidence>
<evidence type="ECO:0000313" key="5">
    <source>
        <dbReference type="Proteomes" id="UP000198669"/>
    </source>
</evidence>
<dbReference type="OrthoDB" id="140467at2157"/>
<dbReference type="AlphaFoldDB" id="A0A1L3Q1M4"/>
<dbReference type="Proteomes" id="UP000267921">
    <property type="component" value="Unassembled WGS sequence"/>
</dbReference>
<reference evidence="2 6" key="3">
    <citation type="submission" date="2018-10" db="EMBL/GenBank/DDBJ databases">
        <title>Cultivation of a novel Methanohalophilus strain from Kebrit Deep of the Red Sea and a genomic comparison of members of the genus Methanohalophilus.</title>
        <authorList>
            <person name="Guan Y."/>
            <person name="Ngugi D.K."/>
            <person name="Stingl U."/>
        </authorList>
    </citation>
    <scope>NUCLEOTIDE SEQUENCE [LARGE SCALE GENOMIC DNA]</scope>
    <source>
        <strain evidence="2 6">DSM 3094</strain>
    </source>
</reference>